<dbReference type="Proteomes" id="UP000663722">
    <property type="component" value="Chromosome"/>
</dbReference>
<keyword evidence="2" id="KW-1185">Reference proteome</keyword>
<evidence type="ECO:0000313" key="2">
    <source>
        <dbReference type="Proteomes" id="UP000663722"/>
    </source>
</evidence>
<protein>
    <submittedName>
        <fullName evidence="1">Uncharacterized protein</fullName>
    </submittedName>
</protein>
<proteinExistence type="predicted"/>
<dbReference type="AlphaFoldDB" id="A0A975GL00"/>
<gene>
    <name evidence="1" type="ORF">dnm_010530</name>
</gene>
<dbReference type="KEGG" id="dmm:dnm_010530"/>
<reference evidence="1" key="1">
    <citation type="journal article" date="2021" name="Microb. Physiol.">
        <title>Proteogenomic Insights into the Physiology of Marine, Sulfate-Reducing, Filamentous Desulfonema limicola and Desulfonema magnum.</title>
        <authorList>
            <person name="Schnaars V."/>
            <person name="Wohlbrand L."/>
            <person name="Scheve S."/>
            <person name="Hinrichs C."/>
            <person name="Reinhardt R."/>
            <person name="Rabus R."/>
        </authorList>
    </citation>
    <scope>NUCLEOTIDE SEQUENCE</scope>
    <source>
        <strain evidence="1">4be13</strain>
    </source>
</reference>
<sequence length="85" mass="9722">MRTQSPDTHPEIEKVLISLIQNSSVAKRISKVRSLSESTIKLSRRAIRRANPGLDKTELNFKFISCHYGEKLAALFREHMKGRSL</sequence>
<name>A0A975GL00_9BACT</name>
<organism evidence="1 2">
    <name type="scientific">Desulfonema magnum</name>
    <dbReference type="NCBI Taxonomy" id="45655"/>
    <lineage>
        <taxon>Bacteria</taxon>
        <taxon>Pseudomonadati</taxon>
        <taxon>Thermodesulfobacteriota</taxon>
        <taxon>Desulfobacteria</taxon>
        <taxon>Desulfobacterales</taxon>
        <taxon>Desulfococcaceae</taxon>
        <taxon>Desulfonema</taxon>
    </lineage>
</organism>
<accession>A0A975GL00</accession>
<evidence type="ECO:0000313" key="1">
    <source>
        <dbReference type="EMBL" id="QTA85050.1"/>
    </source>
</evidence>
<dbReference type="EMBL" id="CP061800">
    <property type="protein sequence ID" value="QTA85050.1"/>
    <property type="molecule type" value="Genomic_DNA"/>
</dbReference>
<dbReference type="RefSeq" id="WP_207681268.1">
    <property type="nucleotide sequence ID" value="NZ_CP061800.1"/>
</dbReference>